<dbReference type="InterPro" id="IPR041049">
    <property type="entry name" value="DUF5615"/>
</dbReference>
<protein>
    <submittedName>
        <fullName evidence="2">DUF5615 family PIN-like protein</fullName>
    </submittedName>
</protein>
<accession>A0A9D7E1S3</accession>
<dbReference type="EMBL" id="JADJEV010000002">
    <property type="protein sequence ID" value="MBK6972108.1"/>
    <property type="molecule type" value="Genomic_DNA"/>
</dbReference>
<dbReference type="Pfam" id="PF18480">
    <property type="entry name" value="DUF5615"/>
    <property type="match status" value="1"/>
</dbReference>
<dbReference type="AlphaFoldDB" id="A0A9D7E1S3"/>
<feature type="domain" description="DUF5615" evidence="1">
    <location>
        <begin position="1"/>
        <end position="95"/>
    </location>
</feature>
<name>A0A9D7E1S3_9PROT</name>
<evidence type="ECO:0000313" key="3">
    <source>
        <dbReference type="Proteomes" id="UP000807785"/>
    </source>
</evidence>
<dbReference type="Proteomes" id="UP000807785">
    <property type="component" value="Unassembled WGS sequence"/>
</dbReference>
<reference evidence="2" key="1">
    <citation type="submission" date="2020-10" db="EMBL/GenBank/DDBJ databases">
        <title>Connecting structure to function with the recovery of over 1000 high-quality activated sludge metagenome-assembled genomes encoding full-length rRNA genes using long-read sequencing.</title>
        <authorList>
            <person name="Singleton C.M."/>
            <person name="Petriglieri F."/>
            <person name="Kristensen J.M."/>
            <person name="Kirkegaard R.H."/>
            <person name="Michaelsen T.Y."/>
            <person name="Andersen M.H."/>
            <person name="Karst S.M."/>
            <person name="Dueholm M.S."/>
            <person name="Nielsen P.H."/>
            <person name="Albertsen M."/>
        </authorList>
    </citation>
    <scope>NUCLEOTIDE SEQUENCE</scope>
    <source>
        <strain evidence="2">Bjer_18-Q3-R1-45_BAT3C.347</strain>
    </source>
</reference>
<evidence type="ECO:0000313" key="2">
    <source>
        <dbReference type="EMBL" id="MBK6972108.1"/>
    </source>
</evidence>
<comment type="caution">
    <text evidence="2">The sequence shown here is derived from an EMBL/GenBank/DDBJ whole genome shotgun (WGS) entry which is preliminary data.</text>
</comment>
<evidence type="ECO:0000259" key="1">
    <source>
        <dbReference type="Pfam" id="PF18480"/>
    </source>
</evidence>
<sequence>MKVLLDECVDWRLSRELLGHEVKTARQMGWSTIKHEELLSLAAKEFEVFVTVDRNLSFQQHLPTFDIAVIVLCGKSNRLADLQLLVPEFFSAIGAARPGAITLIGV</sequence>
<organism evidence="2 3">
    <name type="scientific">Candidatus Methylophosphatis roskildensis</name>
    <dbReference type="NCBI Taxonomy" id="2899263"/>
    <lineage>
        <taxon>Bacteria</taxon>
        <taxon>Pseudomonadati</taxon>
        <taxon>Pseudomonadota</taxon>
        <taxon>Betaproteobacteria</taxon>
        <taxon>Nitrosomonadales</taxon>
        <taxon>Sterolibacteriaceae</taxon>
        <taxon>Candidatus Methylophosphatis</taxon>
    </lineage>
</organism>
<gene>
    <name evidence="2" type="ORF">IPH26_03855</name>
</gene>
<proteinExistence type="predicted"/>